<dbReference type="eggNOG" id="COG0674">
    <property type="taxonomic scope" value="Bacteria"/>
</dbReference>
<feature type="binding site" evidence="10">
    <location>
        <begin position="994"/>
        <end position="999"/>
    </location>
    <ligand>
        <name>thiamine diphosphate</name>
        <dbReference type="ChEBI" id="CHEBI:58937"/>
    </ligand>
</feature>
<evidence type="ECO:0000256" key="7">
    <source>
        <dbReference type="ARBA" id="ARBA00023004"/>
    </source>
</evidence>
<dbReference type="Pfam" id="PF17147">
    <property type="entry name" value="PFOR_II"/>
    <property type="match status" value="1"/>
</dbReference>
<dbReference type="PANTHER" id="PTHR32154:SF0">
    <property type="entry name" value="PYRUVATE-FLAVODOXIN OXIDOREDUCTASE-RELATED"/>
    <property type="match status" value="1"/>
</dbReference>
<dbReference type="Gene3D" id="3.40.50.920">
    <property type="match status" value="1"/>
</dbReference>
<keyword evidence="7 12" id="KW-0408">Iron</keyword>
<evidence type="ECO:0000256" key="12">
    <source>
        <dbReference type="PIRSR" id="PIRSR000159-50"/>
    </source>
</evidence>
<dbReference type="GO" id="GO:0006979">
    <property type="term" value="P:response to oxidative stress"/>
    <property type="evidence" value="ECO:0007669"/>
    <property type="project" value="TreeGrafter"/>
</dbReference>
<dbReference type="PIRSF" id="PIRSF000159">
    <property type="entry name" value="NifJ"/>
    <property type="match status" value="1"/>
</dbReference>
<dbReference type="GO" id="GO:0030976">
    <property type="term" value="F:thiamine pyrophosphate binding"/>
    <property type="evidence" value="ECO:0007669"/>
    <property type="project" value="InterPro"/>
</dbReference>
<feature type="binding site" evidence="12">
    <location>
        <position position="693"/>
    </location>
    <ligand>
        <name>[4Fe-4S] cluster</name>
        <dbReference type="ChEBI" id="CHEBI:49883"/>
        <label>1</label>
    </ligand>
</feature>
<dbReference type="GO" id="GO:0051539">
    <property type="term" value="F:4 iron, 4 sulfur cluster binding"/>
    <property type="evidence" value="ECO:0007669"/>
    <property type="project" value="UniProtKB-KW"/>
</dbReference>
<feature type="binding site" evidence="12">
    <location>
        <position position="819"/>
    </location>
    <ligand>
        <name>[4Fe-4S] cluster</name>
        <dbReference type="ChEBI" id="CHEBI:49883"/>
        <label>3</label>
    </ligand>
</feature>
<dbReference type="InterPro" id="IPR033412">
    <property type="entry name" value="PFOR_II"/>
</dbReference>
<accession>D1ARG3</accession>
<dbReference type="FunFam" id="3.40.50.920:FF:000007">
    <property type="entry name" value="Pyruvate:ferredoxin (Flavodoxin) oxidoreductase"/>
    <property type="match status" value="1"/>
</dbReference>
<feature type="binding site" evidence="10">
    <location>
        <position position="64"/>
    </location>
    <ligand>
        <name>thiamine diphosphate</name>
        <dbReference type="ChEBI" id="CHEBI:58937"/>
    </ligand>
</feature>
<reference evidence="14 15" key="2">
    <citation type="journal article" date="2010" name="Stand. Genomic Sci.">
        <title>Complete genome sequence of Sebaldella termitidis type strain (NCTC 11300).</title>
        <authorList>
            <person name="Harmon-Smith M."/>
            <person name="Celia L."/>
            <person name="Chertkov O."/>
            <person name="Lapidus A."/>
            <person name="Copeland A."/>
            <person name="Glavina Del Rio T."/>
            <person name="Nolan M."/>
            <person name="Lucas S."/>
            <person name="Tice H."/>
            <person name="Cheng J.F."/>
            <person name="Han C."/>
            <person name="Detter J.C."/>
            <person name="Bruce D."/>
            <person name="Goodwin L."/>
            <person name="Pitluck S."/>
            <person name="Pati A."/>
            <person name="Liolios K."/>
            <person name="Ivanova N."/>
            <person name="Mavromatis K."/>
            <person name="Mikhailova N."/>
            <person name="Chen A."/>
            <person name="Palaniappan K."/>
            <person name="Land M."/>
            <person name="Hauser L."/>
            <person name="Chang Y.J."/>
            <person name="Jeffries C.D."/>
            <person name="Brettin T."/>
            <person name="Goker M."/>
            <person name="Beck B."/>
            <person name="Bristow J."/>
            <person name="Eisen J.A."/>
            <person name="Markowitz V."/>
            <person name="Hugenholtz P."/>
            <person name="Kyrpides N.C."/>
            <person name="Klenk H.P."/>
            <person name="Chen F."/>
        </authorList>
    </citation>
    <scope>NUCLEOTIDE SEQUENCE [LARGE SCALE GENOMIC DNA]</scope>
    <source>
        <strain evidence="15">ATCC 33386 / NCTC 11300</strain>
    </source>
</reference>
<dbReference type="GO" id="GO:0022900">
    <property type="term" value="P:electron transport chain"/>
    <property type="evidence" value="ECO:0007669"/>
    <property type="project" value="InterPro"/>
</dbReference>
<feature type="site" description="Important for catalytic activity" evidence="11">
    <location>
        <position position="114"/>
    </location>
</feature>
<feature type="binding site" evidence="12">
    <location>
        <position position="746"/>
    </location>
    <ligand>
        <name>[4Fe-4S] cluster</name>
        <dbReference type="ChEBI" id="CHEBI:49883"/>
        <label>2</label>
    </ligand>
</feature>
<feature type="binding site" evidence="12">
    <location>
        <position position="696"/>
    </location>
    <ligand>
        <name>[4Fe-4S] cluster</name>
        <dbReference type="ChEBI" id="CHEBI:49883"/>
        <label>1</label>
    </ligand>
</feature>
<keyword evidence="15" id="KW-1185">Reference proteome</keyword>
<dbReference type="Pfam" id="PF01855">
    <property type="entry name" value="POR_N"/>
    <property type="match status" value="1"/>
</dbReference>
<keyword evidence="5 9" id="KW-0249">Electron transport</keyword>
<dbReference type="PROSITE" id="PS00198">
    <property type="entry name" value="4FE4S_FER_1"/>
    <property type="match status" value="1"/>
</dbReference>
<dbReference type="RefSeq" id="WP_012863031.1">
    <property type="nucleotide sequence ID" value="NC_013517.1"/>
</dbReference>
<dbReference type="NCBIfam" id="TIGR02176">
    <property type="entry name" value="pyruv_ox_red"/>
    <property type="match status" value="1"/>
</dbReference>
<dbReference type="GO" id="GO:0016903">
    <property type="term" value="F:oxidoreductase activity, acting on the aldehyde or oxo group of donors"/>
    <property type="evidence" value="ECO:0007669"/>
    <property type="project" value="InterPro"/>
</dbReference>
<keyword evidence="8 12" id="KW-0411">Iron-sulfur</keyword>
<keyword evidence="6 9" id="KW-0560">Oxidoreductase</keyword>
<evidence type="ECO:0000256" key="1">
    <source>
        <dbReference type="ARBA" id="ARBA00009032"/>
    </source>
</evidence>
<evidence type="ECO:0000256" key="2">
    <source>
        <dbReference type="ARBA" id="ARBA00022448"/>
    </source>
</evidence>
<feature type="binding site" evidence="12">
    <location>
        <position position="749"/>
    </location>
    <ligand>
        <name>[4Fe-4S] cluster</name>
        <dbReference type="ChEBI" id="CHEBI:49883"/>
        <label>2</label>
    </ligand>
</feature>
<feature type="binding site" evidence="12">
    <location>
        <position position="756"/>
    </location>
    <ligand>
        <name>[4Fe-4S] cluster</name>
        <dbReference type="ChEBI" id="CHEBI:49883"/>
        <label>1</label>
    </ligand>
</feature>
<dbReference type="InterPro" id="IPR017896">
    <property type="entry name" value="4Fe4S_Fe-S-bd"/>
</dbReference>
<keyword evidence="4 12" id="KW-0479">Metal-binding</keyword>
<comment type="cofactor">
    <cofactor evidence="12">
        <name>[4Fe-4S] cluster</name>
        <dbReference type="ChEBI" id="CHEBI:49883"/>
    </cofactor>
    <text evidence="12">Binds 3 [4Fe-4S] clusters per subunit.</text>
</comment>
<feature type="binding site" evidence="12">
    <location>
        <position position="752"/>
    </location>
    <ligand>
        <name>[4Fe-4S] cluster</name>
        <dbReference type="ChEBI" id="CHEBI:49883"/>
        <label>2</label>
    </ligand>
</feature>
<evidence type="ECO:0000256" key="6">
    <source>
        <dbReference type="ARBA" id="ARBA00023002"/>
    </source>
</evidence>
<dbReference type="Gene3D" id="3.40.920.10">
    <property type="entry name" value="Pyruvate-ferredoxin oxidoreductase, PFOR, domain III"/>
    <property type="match status" value="1"/>
</dbReference>
<evidence type="ECO:0000259" key="13">
    <source>
        <dbReference type="PROSITE" id="PS51379"/>
    </source>
</evidence>
<dbReference type="HOGENOM" id="CLU_002569_0_0_0"/>
<dbReference type="EMBL" id="CP001739">
    <property type="protein sequence ID" value="ACZ10449.1"/>
    <property type="molecule type" value="Genomic_DNA"/>
</dbReference>
<evidence type="ECO:0000256" key="4">
    <source>
        <dbReference type="ARBA" id="ARBA00022723"/>
    </source>
</evidence>
<dbReference type="Pfam" id="PF12838">
    <property type="entry name" value="Fer4_7"/>
    <property type="match status" value="1"/>
</dbReference>
<dbReference type="Pfam" id="PF01558">
    <property type="entry name" value="POR"/>
    <property type="match status" value="1"/>
</dbReference>
<dbReference type="InterPro" id="IPR009014">
    <property type="entry name" value="Transketo_C/PFOR_II"/>
</dbReference>
<dbReference type="FunFam" id="3.30.70.20:FF:000022">
    <property type="entry name" value="Pyruvate:ferredoxin (Flavodoxin) oxidoreductase"/>
    <property type="match status" value="1"/>
</dbReference>
<dbReference type="InterPro" id="IPR019456">
    <property type="entry name" value="Pyrv-flavodox_OxRtase_EKR"/>
</dbReference>
<evidence type="ECO:0000256" key="10">
    <source>
        <dbReference type="PIRSR" id="PIRSR000159-1"/>
    </source>
</evidence>
<dbReference type="FunFam" id="3.40.50.970:FF:000012">
    <property type="entry name" value="Pyruvate:ferredoxin (Flavodoxin) oxidoreductase"/>
    <property type="match status" value="1"/>
</dbReference>
<dbReference type="InterPro" id="IPR011895">
    <property type="entry name" value="Pyrv_flavodox_OxRed"/>
</dbReference>
<dbReference type="PROSITE" id="PS51379">
    <property type="entry name" value="4FE4S_FER_2"/>
    <property type="match status" value="2"/>
</dbReference>
<feature type="binding site" evidence="10">
    <location>
        <position position="114"/>
    </location>
    <ligand>
        <name>pyruvate</name>
        <dbReference type="ChEBI" id="CHEBI:15361"/>
    </ligand>
</feature>
<dbReference type="PANTHER" id="PTHR32154">
    <property type="entry name" value="PYRUVATE-FLAVODOXIN OXIDOREDUCTASE-RELATED"/>
    <property type="match status" value="1"/>
</dbReference>
<feature type="binding site" evidence="12">
    <location>
        <position position="816"/>
    </location>
    <ligand>
        <name>[4Fe-4S] cluster</name>
        <dbReference type="ChEBI" id="CHEBI:49883"/>
        <label>3</label>
    </ligand>
</feature>
<dbReference type="Gene3D" id="3.30.70.20">
    <property type="match status" value="1"/>
</dbReference>
<keyword evidence="3 12" id="KW-0004">4Fe-4S</keyword>
<dbReference type="FunFam" id="3.40.920.10:FF:000001">
    <property type="entry name" value="Pyruvate:ferredoxin (Flavodoxin) oxidoreductase"/>
    <property type="match status" value="1"/>
</dbReference>
<feature type="binding site" evidence="10">
    <location>
        <position position="821"/>
    </location>
    <ligand>
        <name>thiamine diphosphate</name>
        <dbReference type="ChEBI" id="CHEBI:58937"/>
    </ligand>
</feature>
<dbReference type="CDD" id="cd03377">
    <property type="entry name" value="TPP_PFOR_PNO"/>
    <property type="match status" value="1"/>
</dbReference>
<dbReference type="InterPro" id="IPR050722">
    <property type="entry name" value="Pyruvate:ferred/Flavod_OxRd"/>
</dbReference>
<dbReference type="Pfam" id="PF02775">
    <property type="entry name" value="TPP_enzyme_C"/>
    <property type="match status" value="1"/>
</dbReference>
<evidence type="ECO:0000256" key="8">
    <source>
        <dbReference type="ARBA" id="ARBA00023014"/>
    </source>
</evidence>
<name>D1ARG3_SEBTE</name>
<dbReference type="SUPFAM" id="SSF52922">
    <property type="entry name" value="TK C-terminal domain-like"/>
    <property type="match status" value="1"/>
</dbReference>
<dbReference type="InterPro" id="IPR011766">
    <property type="entry name" value="TPP_enzyme_TPP-bd"/>
</dbReference>
<dbReference type="SMART" id="SM00890">
    <property type="entry name" value="EKR"/>
    <property type="match status" value="1"/>
</dbReference>
<feature type="binding site" evidence="12">
    <location>
        <position position="844"/>
    </location>
    <ligand>
        <name>[4Fe-4S] cluster</name>
        <dbReference type="ChEBI" id="CHEBI:49883"/>
        <label>3</label>
    </ligand>
</feature>
<dbReference type="SUPFAM" id="SSF52518">
    <property type="entry name" value="Thiamin diphosphate-binding fold (THDP-binding)"/>
    <property type="match status" value="2"/>
</dbReference>
<protein>
    <submittedName>
        <fullName evidence="14">Pyruvate ferredoxin/flavodoxin oxidoreductase</fullName>
    </submittedName>
</protein>
<dbReference type="InterPro" id="IPR002869">
    <property type="entry name" value="Pyrv_flavodox_OxRed_cen"/>
</dbReference>
<dbReference type="GO" id="GO:0005506">
    <property type="term" value="F:iron ion binding"/>
    <property type="evidence" value="ECO:0007669"/>
    <property type="project" value="InterPro"/>
</dbReference>
<keyword evidence="14" id="KW-0670">Pyruvate</keyword>
<evidence type="ECO:0000256" key="3">
    <source>
        <dbReference type="ARBA" id="ARBA00022485"/>
    </source>
</evidence>
<feature type="binding site" evidence="12">
    <location>
        <position position="1074"/>
    </location>
    <ligand>
        <name>[4Fe-4S] cluster</name>
        <dbReference type="ChEBI" id="CHEBI:49883"/>
        <label>3</label>
    </ligand>
</feature>
<feature type="site" description="Important for catalytic activity" evidence="11">
    <location>
        <position position="64"/>
    </location>
</feature>
<dbReference type="SUPFAM" id="SSF54862">
    <property type="entry name" value="4Fe-4S ferredoxins"/>
    <property type="match status" value="1"/>
</dbReference>
<feature type="binding site" evidence="10">
    <location>
        <position position="31"/>
    </location>
    <ligand>
        <name>pyruvate</name>
        <dbReference type="ChEBI" id="CHEBI:15361"/>
    </ligand>
</feature>
<evidence type="ECO:0000256" key="11">
    <source>
        <dbReference type="PIRSR" id="PIRSR000159-2"/>
    </source>
</evidence>
<feature type="domain" description="4Fe-4S ferredoxin-type" evidence="13">
    <location>
        <begin position="737"/>
        <end position="769"/>
    </location>
</feature>
<dbReference type="InterPro" id="IPR019752">
    <property type="entry name" value="Pyrv/ketoisovalerate_OxRed_cat"/>
</dbReference>
<dbReference type="InterPro" id="IPR037112">
    <property type="entry name" value="Pyrv-flavodox_OxR_EKR_sf"/>
</dbReference>
<feature type="site" description="Important for catalytic activity" evidence="11">
    <location>
        <position position="999"/>
    </location>
</feature>
<feature type="binding site" evidence="10">
    <location>
        <begin position="965"/>
        <end position="968"/>
    </location>
    <ligand>
        <name>thiamine diphosphate</name>
        <dbReference type="ChEBI" id="CHEBI:58937"/>
    </ligand>
</feature>
<dbReference type="KEGG" id="str:Sterm_3615"/>
<dbReference type="eggNOG" id="COG1014">
    <property type="taxonomic scope" value="Bacteria"/>
</dbReference>
<dbReference type="eggNOG" id="COG1145">
    <property type="taxonomic scope" value="Bacteria"/>
</dbReference>
<feature type="binding site" evidence="10">
    <location>
        <position position="844"/>
    </location>
    <ligand>
        <name>thiamine diphosphate</name>
        <dbReference type="ChEBI" id="CHEBI:58937"/>
    </ligand>
</feature>
<organism evidence="14 15">
    <name type="scientific">Sebaldella termitidis (strain ATCC 33386 / NCTC 11300)</name>
    <dbReference type="NCBI Taxonomy" id="526218"/>
    <lineage>
        <taxon>Bacteria</taxon>
        <taxon>Fusobacteriati</taxon>
        <taxon>Fusobacteriota</taxon>
        <taxon>Fusobacteriia</taxon>
        <taxon>Fusobacteriales</taxon>
        <taxon>Leptotrichiaceae</taxon>
        <taxon>Sebaldella</taxon>
    </lineage>
</organism>
<dbReference type="CDD" id="cd07034">
    <property type="entry name" value="TPP_PYR_PFOR_IOR-alpha_like"/>
    <property type="match status" value="1"/>
</dbReference>
<feature type="domain" description="4Fe-4S ferredoxin-type" evidence="13">
    <location>
        <begin position="681"/>
        <end position="710"/>
    </location>
</feature>
<dbReference type="FunFam" id="3.40.50.970:FF:000041">
    <property type="entry name" value="Pyruvate:ferredoxin (Flavodoxin) oxidoreductase"/>
    <property type="match status" value="1"/>
</dbReference>
<evidence type="ECO:0000313" key="14">
    <source>
        <dbReference type="EMBL" id="ACZ10449.1"/>
    </source>
</evidence>
<evidence type="ECO:0000313" key="15">
    <source>
        <dbReference type="Proteomes" id="UP000000845"/>
    </source>
</evidence>
<dbReference type="Pfam" id="PF10371">
    <property type="entry name" value="EKR"/>
    <property type="match status" value="1"/>
</dbReference>
<evidence type="ECO:0000256" key="9">
    <source>
        <dbReference type="PIRNR" id="PIRNR000159"/>
    </source>
</evidence>
<feature type="site" description="Important for catalytic activity" evidence="11">
    <location>
        <position position="31"/>
    </location>
</feature>
<feature type="binding site" evidence="12">
    <location>
        <position position="700"/>
    </location>
    <ligand>
        <name>[4Fe-4S] cluster</name>
        <dbReference type="ChEBI" id="CHEBI:49883"/>
        <label>2</label>
    </ligand>
</feature>
<evidence type="ECO:0000256" key="5">
    <source>
        <dbReference type="ARBA" id="ARBA00022982"/>
    </source>
</evidence>
<reference evidence="15" key="1">
    <citation type="submission" date="2009-09" db="EMBL/GenBank/DDBJ databases">
        <title>The complete chromosome of Sebaldella termitidis ATCC 33386.</title>
        <authorList>
            <consortium name="US DOE Joint Genome Institute (JGI-PGF)"/>
            <person name="Lucas S."/>
            <person name="Copeland A."/>
            <person name="Lapidus A."/>
            <person name="Glavina del Rio T."/>
            <person name="Dalin E."/>
            <person name="Tice H."/>
            <person name="Bruce D."/>
            <person name="Goodwin L."/>
            <person name="Pitluck S."/>
            <person name="Kyrpides N."/>
            <person name="Mavromatis K."/>
            <person name="Ivanova N."/>
            <person name="Mikhailova N."/>
            <person name="Sims D."/>
            <person name="Meincke L."/>
            <person name="Brettin T."/>
            <person name="Detter J.C."/>
            <person name="Han C."/>
            <person name="Larimer F."/>
            <person name="Land M."/>
            <person name="Hauser L."/>
            <person name="Markowitz V."/>
            <person name="Cheng J.F."/>
            <person name="Hugenholtz P."/>
            <person name="Woyke T."/>
            <person name="Wu D."/>
            <person name="Eisen J.A."/>
        </authorList>
    </citation>
    <scope>NUCLEOTIDE SEQUENCE [LARGE SCALE GENOMIC DNA]</scope>
    <source>
        <strain evidence="15">ATCC 33386 / NCTC 11300</strain>
    </source>
</reference>
<proteinExistence type="inferred from homology"/>
<sequence>MAKVMKTMDGNQAAAYASYAFTEVAGIYPITPSSPMAEYTDEWAAYGKKNLFGVPVKMAEMQSEGGAAGTVHGSLQSGALTTTYTASQGLLLKIPNMYKIAGELLPGVMHVSARALSAQALSIFGDHSDIYSARQAGWSMLATGSVQQVMDLAGVAHLAAIKSRVPVLHFFDGFRTSHEIQKVEVMDYKVYEDLIDMEAVTRFREHALNPEHPVTRGTAENDDIYFQTREVQNKFYDAVPDIMNHYLKEISKVTGREYAPFVYYGDPNAEYVIVAMGSVTEAIKETVDLLISKGEKVGLLSVHLYRPFSAKYFFDAMPKSVKRLGVLDRTKEPGATGEPLYLDVKSIYYGKENAPIIVGGRYGLSSKDTTPEQIVAVYNNLKQPEPKDQFTIGIIDDVTFTSLPLAEPVFTGNADVTECLFFGLGSDGTVGANKNSIKIIGDKTPLYSQGYFAYDSKKSGGVTRSHLRFSKDPIRSTYLVTKANFVACSVPAYLGKYDMLTGLKEGGSFLLNSIWDADKVVEHLPNEIKKLLADRKAKFYIINATAMAEEVGLGTRTNTIMQSAFFKLTNVIPYEEAKTYMKEYIEKTYGAKGQDIVKMNWAAVDKGTEGLVEVTVDPAWSNLPVDKDIVDSGKPEFVKRIAEPINAVKGDELPVSAFLGYEDGTFENGTTAYEKRGIAVNVPEWVPENCIQCNQCAFVCPHAVIRPFLINEEELAAAPEGLTTIKAMGKGLEGLQYKIQVSTLDCTGCGSCVNVCPAPKGKAIKMEPIESQIDKGEKENTDYLFNKVSYKDHIMGKDNVKSSQFAQPLFEFSGACAGCGETPYVKLVTQLFGDRMMVANATGCSSIYGGSAPATPYTTNADGEGPAWASSLFEDNAEYGFGMFLGVETLRNRIEVVMTNTMNEVSPELQGLYKEWIENKQNGDKTKELRNKMLPLLEKESGQGAKEILSLKQYLVKKSQWIFGGDGWAYDIGYGGLDHVLASGEDVNVLVLDTELYSNTGGQASKSSPAASVEKFAASGKPTKKKDLAAISMTYGNIYVAQISMGANQNQALKAFKEAEAYPGPSIVIAYSPCIAHGIKEGMGKSQTEEKLATEAGYWPIFRFDPRLIEQGKNPLQIDCKDPDWDKFEDYLKRERRYTILAGEFPERAKVLFAQNKSNAQDRWNYYKRLASLDYSQN</sequence>
<comment type="similarity">
    <text evidence="1 9">Belongs to the pyruvate:ferredoxin/flavodoxin oxidoreductase family.</text>
</comment>
<dbReference type="InterPro" id="IPR002880">
    <property type="entry name" value="Pyrv_Fd/Flavodoxin_OxRdtase_N"/>
</dbReference>
<dbReference type="STRING" id="526218.Sterm_3615"/>
<gene>
    <name evidence="14" type="ordered locus">Sterm_3615</name>
</gene>
<dbReference type="Proteomes" id="UP000000845">
    <property type="component" value="Chromosome"/>
</dbReference>
<dbReference type="Gene3D" id="3.40.50.970">
    <property type="match status" value="2"/>
</dbReference>
<dbReference type="SUPFAM" id="SSF53323">
    <property type="entry name" value="Pyruvate-ferredoxin oxidoreductase, PFOR, domain III"/>
    <property type="match status" value="1"/>
</dbReference>
<dbReference type="eggNOG" id="COG1013">
    <property type="taxonomic scope" value="Bacteria"/>
</dbReference>
<feature type="binding site" evidence="12">
    <location>
        <position position="690"/>
    </location>
    <ligand>
        <name>[4Fe-4S] cluster</name>
        <dbReference type="ChEBI" id="CHEBI:49883"/>
        <label>1</label>
    </ligand>
</feature>
<dbReference type="AlphaFoldDB" id="D1ARG3"/>
<keyword evidence="2 9" id="KW-0813">Transport</keyword>
<dbReference type="InterPro" id="IPR029061">
    <property type="entry name" value="THDP-binding"/>
</dbReference>
<dbReference type="InterPro" id="IPR017900">
    <property type="entry name" value="4Fe4S_Fe_S_CS"/>
</dbReference>
<dbReference type="Gene3D" id="4.10.780.10">
    <property type="entry name" value="Pyruvate-flavodoxin oxidoreductase, EKR domain"/>
    <property type="match status" value="1"/>
</dbReference>